<sequence length="47" mass="5344">MKKNHALLLKKALDLGVNFFIQLMFTGKELAKNILGVPFVILQTVMR</sequence>
<reference evidence="1 2" key="1">
    <citation type="submission" date="2010-12" db="EMBL/GenBank/DDBJ databases">
        <authorList>
            <person name="Muzny D."/>
            <person name="Qin X."/>
            <person name="Deng J."/>
            <person name="Jiang H."/>
            <person name="Liu Y."/>
            <person name="Qu J."/>
            <person name="Song X.-Z."/>
            <person name="Zhang L."/>
            <person name="Thornton R."/>
            <person name="Coyle M."/>
            <person name="Francisco L."/>
            <person name="Jackson L."/>
            <person name="Javaid M."/>
            <person name="Korchina V."/>
            <person name="Kovar C."/>
            <person name="Mata R."/>
            <person name="Mathew T."/>
            <person name="Ngo R."/>
            <person name="Nguyen L."/>
            <person name="Nguyen N."/>
            <person name="Okwuonu G."/>
            <person name="Ongeri F."/>
            <person name="Pham C."/>
            <person name="Simmons D."/>
            <person name="Wilczek-Boney K."/>
            <person name="Hale W."/>
            <person name="Jakkamsetti A."/>
            <person name="Pham P."/>
            <person name="Ruth R."/>
            <person name="San Lucas F."/>
            <person name="Warren J."/>
            <person name="Zhang J."/>
            <person name="Zhao Z."/>
            <person name="Zhou C."/>
            <person name="Zhu D."/>
            <person name="Lee S."/>
            <person name="Bess C."/>
            <person name="Blankenburg K."/>
            <person name="Forbes L."/>
            <person name="Fu Q."/>
            <person name="Gubbala S."/>
            <person name="Hirani K."/>
            <person name="Jayaseelan J.C."/>
            <person name="Lara F."/>
            <person name="Munidasa M."/>
            <person name="Palculict T."/>
            <person name="Patil S."/>
            <person name="Pu L.-L."/>
            <person name="Saada N."/>
            <person name="Tang L."/>
            <person name="Weissenberger G."/>
            <person name="Zhu Y."/>
            <person name="Hemphill L."/>
            <person name="Shang Y."/>
            <person name="Youmans B."/>
            <person name="Ayvaz T."/>
            <person name="Ross M."/>
            <person name="Santibanez J."/>
            <person name="Aqrawi P."/>
            <person name="Gross S."/>
            <person name="Joshi V."/>
            <person name="Fowler G."/>
            <person name="Nazareth L."/>
            <person name="Reid J."/>
            <person name="Worley K."/>
            <person name="Petrosino J."/>
            <person name="Highlander S."/>
            <person name="Gibbs R."/>
        </authorList>
    </citation>
    <scope>NUCLEOTIDE SEQUENCE [LARGE SCALE GENOMIC DNA]</scope>
    <source>
        <strain evidence="1 2">ATCC 9812</strain>
    </source>
</reference>
<comment type="caution">
    <text evidence="1">The sequence shown here is derived from an EMBL/GenBank/DDBJ whole genome shotgun (WGS) entry which is preliminary data.</text>
</comment>
<evidence type="ECO:0000313" key="1">
    <source>
        <dbReference type="EMBL" id="EFW89104.1"/>
    </source>
</evidence>
<dbReference type="EMBL" id="AEVB01000020">
    <property type="protein sequence ID" value="EFW89104.1"/>
    <property type="molecule type" value="Genomic_DNA"/>
</dbReference>
<organism evidence="1 2">
    <name type="scientific">Streptococcus equinus ATCC 9812</name>
    <dbReference type="NCBI Taxonomy" id="525379"/>
    <lineage>
        <taxon>Bacteria</taxon>
        <taxon>Bacillati</taxon>
        <taxon>Bacillota</taxon>
        <taxon>Bacilli</taxon>
        <taxon>Lactobacillales</taxon>
        <taxon>Streptococcaceae</taxon>
        <taxon>Streptococcus</taxon>
    </lineage>
</organism>
<dbReference type="HOGENOM" id="CLU_3173670_0_0_9"/>
<proteinExistence type="predicted"/>
<evidence type="ECO:0000313" key="2">
    <source>
        <dbReference type="Proteomes" id="UP000005699"/>
    </source>
</evidence>
<dbReference type="Proteomes" id="UP000005699">
    <property type="component" value="Unassembled WGS sequence"/>
</dbReference>
<gene>
    <name evidence="1" type="ORF">HMPREF0819_0667</name>
</gene>
<dbReference type="AlphaFoldDB" id="E8JNU4"/>
<name>E8JNU4_STREI</name>
<protein>
    <submittedName>
        <fullName evidence="1">Uncharacterized protein</fullName>
    </submittedName>
</protein>
<accession>E8JNU4</accession>